<dbReference type="GO" id="GO:0007005">
    <property type="term" value="P:mitochondrion organization"/>
    <property type="evidence" value="ECO:0007669"/>
    <property type="project" value="TreeGrafter"/>
</dbReference>
<dbReference type="GO" id="GO:0006515">
    <property type="term" value="P:protein quality control for misfolded or incompletely synthesized proteins"/>
    <property type="evidence" value="ECO:0007669"/>
    <property type="project" value="TreeGrafter"/>
</dbReference>
<dbReference type="GO" id="GO:0005524">
    <property type="term" value="F:ATP binding"/>
    <property type="evidence" value="ECO:0007669"/>
    <property type="project" value="InterPro"/>
</dbReference>
<dbReference type="SMART" id="SM00382">
    <property type="entry name" value="AAA"/>
    <property type="match status" value="1"/>
</dbReference>
<dbReference type="GO" id="GO:0004176">
    <property type="term" value="F:ATP-dependent peptidase activity"/>
    <property type="evidence" value="ECO:0007669"/>
    <property type="project" value="InterPro"/>
</dbReference>
<dbReference type="OrthoDB" id="8552455at2"/>
<organism evidence="2 3">
    <name type="scientific">Kinneretia aquatilis</name>
    <dbReference type="NCBI Taxonomy" id="2070761"/>
    <lineage>
        <taxon>Bacteria</taxon>
        <taxon>Pseudomonadati</taxon>
        <taxon>Pseudomonadota</taxon>
        <taxon>Betaproteobacteria</taxon>
        <taxon>Burkholderiales</taxon>
        <taxon>Sphaerotilaceae</taxon>
        <taxon>Roseateles</taxon>
    </lineage>
</organism>
<dbReference type="PANTHER" id="PTHR43718:SF2">
    <property type="entry name" value="LON PROTEASE HOMOLOG, MITOCHONDRIAL"/>
    <property type="match status" value="1"/>
</dbReference>
<dbReference type="Pfam" id="PF00004">
    <property type="entry name" value="AAA"/>
    <property type="match status" value="1"/>
</dbReference>
<evidence type="ECO:0000259" key="1">
    <source>
        <dbReference type="SMART" id="SM00382"/>
    </source>
</evidence>
<gene>
    <name evidence="2" type="ORF">C1O66_10715</name>
</gene>
<dbReference type="EMBL" id="POSP01000003">
    <property type="protein sequence ID" value="PND37952.1"/>
    <property type="molecule type" value="Genomic_DNA"/>
</dbReference>
<dbReference type="AlphaFoldDB" id="A0A2N8KX30"/>
<dbReference type="GO" id="GO:0003697">
    <property type="term" value="F:single-stranded DNA binding"/>
    <property type="evidence" value="ECO:0007669"/>
    <property type="project" value="TreeGrafter"/>
</dbReference>
<dbReference type="GO" id="GO:0004252">
    <property type="term" value="F:serine-type endopeptidase activity"/>
    <property type="evidence" value="ECO:0007669"/>
    <property type="project" value="InterPro"/>
</dbReference>
<keyword evidence="3" id="KW-1185">Reference proteome</keyword>
<protein>
    <submittedName>
        <fullName evidence="2">AAA family ATPase</fullName>
    </submittedName>
</protein>
<comment type="caution">
    <text evidence="2">The sequence shown here is derived from an EMBL/GenBank/DDBJ whole genome shotgun (WGS) entry which is preliminary data.</text>
</comment>
<dbReference type="InterPro" id="IPR003593">
    <property type="entry name" value="AAA+_ATPase"/>
</dbReference>
<dbReference type="GO" id="GO:0051131">
    <property type="term" value="P:chaperone-mediated protein complex assembly"/>
    <property type="evidence" value="ECO:0007669"/>
    <property type="project" value="TreeGrafter"/>
</dbReference>
<dbReference type="Gene3D" id="3.40.50.300">
    <property type="entry name" value="P-loop containing nucleotide triphosphate hydrolases"/>
    <property type="match status" value="1"/>
</dbReference>
<dbReference type="Proteomes" id="UP000235916">
    <property type="component" value="Unassembled WGS sequence"/>
</dbReference>
<dbReference type="RefSeq" id="WP_102767872.1">
    <property type="nucleotide sequence ID" value="NZ_POSP01000003.1"/>
</dbReference>
<feature type="domain" description="AAA+ ATPase" evidence="1">
    <location>
        <begin position="127"/>
        <end position="276"/>
    </location>
</feature>
<dbReference type="InterPro" id="IPR027065">
    <property type="entry name" value="Lon_Prtase"/>
</dbReference>
<dbReference type="InterPro" id="IPR003959">
    <property type="entry name" value="ATPase_AAA_core"/>
</dbReference>
<name>A0A2N8KX30_9BURK</name>
<evidence type="ECO:0000313" key="3">
    <source>
        <dbReference type="Proteomes" id="UP000235916"/>
    </source>
</evidence>
<dbReference type="SUPFAM" id="SSF52540">
    <property type="entry name" value="P-loop containing nucleoside triphosphate hydrolases"/>
    <property type="match status" value="1"/>
</dbReference>
<dbReference type="GO" id="GO:0016887">
    <property type="term" value="F:ATP hydrolysis activity"/>
    <property type="evidence" value="ECO:0007669"/>
    <property type="project" value="InterPro"/>
</dbReference>
<proteinExistence type="predicted"/>
<accession>A0A2N8KX30</accession>
<sequence>MHKTETPRSADRAQLSFYVENLLAASQRSFDDEQQAQHLGRSIQVYDRNELAQFQAFWSSDRSDGGASARKLLQALEQRDPCWPCSPVPADSVLIELANRFPNFAPAVDHVRRAAALARLAPGGPLHLAPILLNGPPGIGKSAFARAFAATLQAPLLQFSMTQATASFGLGGLNAQYSNGGPGYLVRSLVERGAPDAVVVVDELDKAAVDANHNPTLPLYELLEASTAARYVDDGLQMPLNLSGLRWICTSNEVSLIAEPLLSRCMQFQVATPTPEQMRAITATVYRDIVAAGNWAAHFDPELPRAVAEELAESVPRDLTRVLRSALGAAALAGRSTIRVTDLPMQQQSARRRIGFA</sequence>
<dbReference type="PANTHER" id="PTHR43718">
    <property type="entry name" value="LON PROTEASE"/>
    <property type="match status" value="1"/>
</dbReference>
<evidence type="ECO:0000313" key="2">
    <source>
        <dbReference type="EMBL" id="PND37952.1"/>
    </source>
</evidence>
<reference evidence="2 3" key="1">
    <citation type="submission" date="2018-01" db="EMBL/GenBank/DDBJ databases">
        <title>Draft genome sequence of Paucibacter aquatile CR182 isolated from freshwater of the Nakdong River.</title>
        <authorList>
            <person name="Choi A."/>
            <person name="Chung E.J."/>
        </authorList>
    </citation>
    <scope>NUCLEOTIDE SEQUENCE [LARGE SCALE GENOMIC DNA]</scope>
    <source>
        <strain evidence="2 3">CR182</strain>
    </source>
</reference>
<dbReference type="InterPro" id="IPR027417">
    <property type="entry name" value="P-loop_NTPase"/>
</dbReference>